<feature type="domain" description="Amidohydrolase-related" evidence="2">
    <location>
        <begin position="66"/>
        <end position="444"/>
    </location>
</feature>
<keyword evidence="1 3" id="KW-0378">Hydrolase</keyword>
<evidence type="ECO:0000259" key="2">
    <source>
        <dbReference type="Pfam" id="PF01979"/>
    </source>
</evidence>
<dbReference type="Pfam" id="PF01979">
    <property type="entry name" value="Amidohydro_1"/>
    <property type="match status" value="1"/>
</dbReference>
<dbReference type="EMBL" id="PJNB01000001">
    <property type="protein sequence ID" value="PKW14308.1"/>
    <property type="molecule type" value="Genomic_DNA"/>
</dbReference>
<protein>
    <submittedName>
        <fullName evidence="3">Cytosine/adenosine deaminase-related metal-dependent hydrolase</fullName>
    </submittedName>
</protein>
<dbReference type="STRING" id="994479.GCA_000194155_02159"/>
<proteinExistence type="predicted"/>
<dbReference type="InterPro" id="IPR006680">
    <property type="entry name" value="Amidohydro-rel"/>
</dbReference>
<dbReference type="PANTHER" id="PTHR43794">
    <property type="entry name" value="AMINOHYDROLASE SSNA-RELATED"/>
    <property type="match status" value="1"/>
</dbReference>
<dbReference type="InterPro" id="IPR032466">
    <property type="entry name" value="Metal_Hydrolase"/>
</dbReference>
<keyword evidence="4" id="KW-1185">Reference proteome</keyword>
<dbReference type="SUPFAM" id="SSF51338">
    <property type="entry name" value="Composite domain of metallo-dependent hydrolases"/>
    <property type="match status" value="1"/>
</dbReference>
<accession>A0A2N3XUE2</accession>
<dbReference type="GO" id="GO:0016810">
    <property type="term" value="F:hydrolase activity, acting on carbon-nitrogen (but not peptide) bonds"/>
    <property type="evidence" value="ECO:0007669"/>
    <property type="project" value="InterPro"/>
</dbReference>
<comment type="caution">
    <text evidence="3">The sequence shown here is derived from an EMBL/GenBank/DDBJ whole genome shotgun (WGS) entry which is preliminary data.</text>
</comment>
<dbReference type="SUPFAM" id="SSF51556">
    <property type="entry name" value="Metallo-dependent hydrolases"/>
    <property type="match status" value="1"/>
</dbReference>
<dbReference type="InterPro" id="IPR050287">
    <property type="entry name" value="MTA/SAH_deaminase"/>
</dbReference>
<dbReference type="OrthoDB" id="3189065at2"/>
<organism evidence="3 4">
    <name type="scientific">Saccharopolyspora spinosa</name>
    <dbReference type="NCBI Taxonomy" id="60894"/>
    <lineage>
        <taxon>Bacteria</taxon>
        <taxon>Bacillati</taxon>
        <taxon>Actinomycetota</taxon>
        <taxon>Actinomycetes</taxon>
        <taxon>Pseudonocardiales</taxon>
        <taxon>Pseudonocardiaceae</taxon>
        <taxon>Saccharopolyspora</taxon>
    </lineage>
</organism>
<evidence type="ECO:0000313" key="3">
    <source>
        <dbReference type="EMBL" id="PKW14308.1"/>
    </source>
</evidence>
<dbReference type="PANTHER" id="PTHR43794:SF11">
    <property type="entry name" value="AMIDOHYDROLASE-RELATED DOMAIN-CONTAINING PROTEIN"/>
    <property type="match status" value="1"/>
</dbReference>
<dbReference type="Proteomes" id="UP000233786">
    <property type="component" value="Unassembled WGS sequence"/>
</dbReference>
<dbReference type="InterPro" id="IPR011059">
    <property type="entry name" value="Metal-dep_hydrolase_composite"/>
</dbReference>
<name>A0A2N3XUE2_SACSN</name>
<dbReference type="RefSeq" id="WP_010694400.1">
    <property type="nucleotide sequence ID" value="NZ_CP061007.1"/>
</dbReference>
<reference evidence="3" key="1">
    <citation type="submission" date="2017-12" db="EMBL/GenBank/DDBJ databases">
        <title>Sequencing the genomes of 1000 Actinobacteria strains.</title>
        <authorList>
            <person name="Klenk H.-P."/>
        </authorList>
    </citation>
    <scope>NUCLEOTIDE SEQUENCE [LARGE SCALE GENOMIC DNA]</scope>
    <source>
        <strain evidence="3">DSM 44228</strain>
    </source>
</reference>
<evidence type="ECO:0000256" key="1">
    <source>
        <dbReference type="ARBA" id="ARBA00022801"/>
    </source>
</evidence>
<evidence type="ECO:0000313" key="4">
    <source>
        <dbReference type="Proteomes" id="UP000233786"/>
    </source>
</evidence>
<gene>
    <name evidence="3" type="ORF">A8926_1915</name>
</gene>
<sequence length="498" mass="52679">MTVLLLQDGCVYTADAGHRVLSRGCVLVVDDRIAAVGTAEEVGAAVAALPPHRAAELAVLDASRMMVLPGFVNAHWHETFALRLTGQNALRPTSDRADVGGMLSNGGNTYDVSASFDGSADLADLLTAGEAAAVARYSMWTQLRCGTTTLGDTGSINHPAALAQAAAGLGIRCAVSLWAGDAVCEPGSDEPVRTRDADDLLARTEEVVRLADGEHVRARPGTIYVTNMTDELGKGLADLTARHDLPFVTHVAALRSEADVMRRHFGTTGLRRLHDLGLVNDRFTAVHCGFLDDEERGLLLDANASLTVSPAKYGCSGETLMTESGTITALRRAGLPVSLSTDGSPLPHAGVVEAMRAIWHGVAERTGDPAEVLPTDALAMATRVPAASLRWPGIGSIEPGNLADLVLVRTDDWRYLLQPRPLESLLMVGSSQDVDTVIAGGRVVIRDGRATEVDEDALRADYLDALGSFSSRCLGVDAAPLLRAARRRPAPRRDRPAG</sequence>
<dbReference type="Gene3D" id="2.30.40.10">
    <property type="entry name" value="Urease, subunit C, domain 1"/>
    <property type="match status" value="1"/>
</dbReference>
<dbReference type="AlphaFoldDB" id="A0A2N3XUE2"/>
<dbReference type="Gene3D" id="3.20.20.140">
    <property type="entry name" value="Metal-dependent hydrolases"/>
    <property type="match status" value="1"/>
</dbReference>